<dbReference type="InterPro" id="IPR000415">
    <property type="entry name" value="Nitroreductase-like"/>
</dbReference>
<dbReference type="EMBL" id="CP118735">
    <property type="protein sequence ID" value="WNY50300.1"/>
    <property type="molecule type" value="Genomic_DNA"/>
</dbReference>
<sequence>MSKISSIEILSKNAFESNIINKYNFQTFHEITKLNILREKILGKNISQIISNPVFIEGSVNSSHSFVTFPKINLPSDFTDYERETKEFREILFSRRSTREFSSESLTLSELSYILNSSYGVSGALENVEKGYYQELRTSPSAGGLYPLEIYFYANNIEGLEVGVYHYNPSEHNLSVLQNGELDLSKYTSYSSIAKKAACVIFITAVFPRLSYKYGERSYRFVHLDAGHLGQNIYLSAESIDIGTLAIGGFFDDEINNLLDIDGVTEGIVYEFLIGHKDEG</sequence>
<accession>A0AA97A439</accession>
<dbReference type="InterPro" id="IPR020051">
    <property type="entry name" value="SagB-type_dehydrogenase"/>
</dbReference>
<dbReference type="KEGG" id="sins:PW252_06850"/>
<gene>
    <name evidence="2" type="ORF">PW252_06850</name>
</gene>
<dbReference type="AlphaFoldDB" id="A0AA97A439"/>
<organism evidence="2">
    <name type="scientific">Streptococcus iners</name>
    <dbReference type="NCBI Taxonomy" id="3028084"/>
    <lineage>
        <taxon>Bacteria</taxon>
        <taxon>Bacillati</taxon>
        <taxon>Bacillota</taxon>
        <taxon>Bacilli</taxon>
        <taxon>Lactobacillales</taxon>
        <taxon>Streptococcaceae</taxon>
        <taxon>Streptococcus</taxon>
    </lineage>
</organism>
<evidence type="ECO:0000259" key="1">
    <source>
        <dbReference type="Pfam" id="PF00881"/>
    </source>
</evidence>
<protein>
    <submittedName>
        <fullName evidence="2">SagB/ThcOx family dehydrogenase</fullName>
    </submittedName>
</protein>
<dbReference type="Gene3D" id="3.40.109.10">
    <property type="entry name" value="NADH Oxidase"/>
    <property type="match status" value="1"/>
</dbReference>
<dbReference type="NCBIfam" id="TIGR03605">
    <property type="entry name" value="antibiot_sagB"/>
    <property type="match status" value="1"/>
</dbReference>
<dbReference type="Pfam" id="PF00881">
    <property type="entry name" value="Nitroreductase"/>
    <property type="match status" value="1"/>
</dbReference>
<dbReference type="SUPFAM" id="SSF55469">
    <property type="entry name" value="FMN-dependent nitroreductase-like"/>
    <property type="match status" value="1"/>
</dbReference>
<evidence type="ECO:0000313" key="2">
    <source>
        <dbReference type="EMBL" id="WNY50300.1"/>
    </source>
</evidence>
<feature type="domain" description="Nitroreductase" evidence="1">
    <location>
        <begin position="94"/>
        <end position="276"/>
    </location>
</feature>
<dbReference type="InterPro" id="IPR052544">
    <property type="entry name" value="Bacteriocin_Proc_Enz"/>
</dbReference>
<dbReference type="InterPro" id="IPR029479">
    <property type="entry name" value="Nitroreductase"/>
</dbReference>
<name>A0AA97A439_9STRE</name>
<reference evidence="2" key="1">
    <citation type="submission" date="2023-02" db="EMBL/GenBank/DDBJ databases">
        <title>Streptococcus sp. Genome Sequencing and Assembly.</title>
        <authorList>
            <person name="Shore S.M."/>
            <person name="Nicholson T.L."/>
        </authorList>
    </citation>
    <scope>NUCLEOTIDE SEQUENCE</scope>
    <source>
        <strain evidence="2">29887</strain>
    </source>
</reference>
<dbReference type="PANTHER" id="PTHR43745:SF2">
    <property type="entry name" value="NITROREDUCTASE MJ1384-RELATED"/>
    <property type="match status" value="1"/>
</dbReference>
<dbReference type="GO" id="GO:0016491">
    <property type="term" value="F:oxidoreductase activity"/>
    <property type="evidence" value="ECO:0007669"/>
    <property type="project" value="InterPro"/>
</dbReference>
<dbReference type="RefSeq" id="WP_238718732.1">
    <property type="nucleotide sequence ID" value="NZ_CP118735.1"/>
</dbReference>
<proteinExistence type="predicted"/>
<dbReference type="PANTHER" id="PTHR43745">
    <property type="entry name" value="NITROREDUCTASE MJ1384-RELATED"/>
    <property type="match status" value="1"/>
</dbReference>
<dbReference type="CDD" id="cd02142">
    <property type="entry name" value="McbC_SagB-like_oxidoreductase"/>
    <property type="match status" value="1"/>
</dbReference>